<comment type="caution">
    <text evidence="9">The sequence shown here is derived from an EMBL/GenBank/DDBJ whole genome shotgun (WGS) entry which is preliminary data.</text>
</comment>
<dbReference type="GO" id="GO:0007165">
    <property type="term" value="P:signal transduction"/>
    <property type="evidence" value="ECO:0007669"/>
    <property type="project" value="TreeGrafter"/>
</dbReference>
<name>A0AAD3XQE8_NEPGR</name>
<feature type="region of interest" description="Disordered" evidence="7">
    <location>
        <begin position="342"/>
        <end position="361"/>
    </location>
</feature>
<evidence type="ECO:0000259" key="8">
    <source>
        <dbReference type="PROSITE" id="PS50011"/>
    </source>
</evidence>
<proteinExistence type="inferred from homology"/>
<dbReference type="CDD" id="cd06606">
    <property type="entry name" value="STKc_MAPKKK"/>
    <property type="match status" value="1"/>
</dbReference>
<evidence type="ECO:0000256" key="2">
    <source>
        <dbReference type="ARBA" id="ARBA00022741"/>
    </source>
</evidence>
<dbReference type="AlphaFoldDB" id="A0AAD3XQE8"/>
<sequence length="422" mass="45985">MGRESLVFPSTGDSHWIRSNCLGKGSFGTVSIGISKTDGAIFAVKSVDRNSCFPAQLEALENEIRILRSLSSPYVVKYYGDDMTAEGSAVYRNLHMEYVDGGAAADLAKSGGVDEEGVRQCTWCVVSALRYLHSCGIIHCDVKGRNVLLGSTPTMAKLADFGSAQEMDRAKMNKILPRGSPLWMAPEVVRGESQGFESDIWSLGCTVIEMVTGKPAWADEGADTLRRIGFSDELPQFPTRLSALGRDFLEKCLRRQPNQRWNCDQLLQHPFLRSASANRITDSSPRSVLNWSTLDTSEAEENSNSGEWEISASVRIGKLATTSAENWESDGWVAVRSFGGEGHGDSDACRGSGDSEEIGTSSEYLNSLRTEEEMRNSFADDMGGACGSRRGGWKAASSPRHHGNSAPNSTTEKRGFYVEDGE</sequence>
<dbReference type="InterPro" id="IPR052751">
    <property type="entry name" value="Plant_MAPKKK"/>
</dbReference>
<organism evidence="9 10">
    <name type="scientific">Nepenthes gracilis</name>
    <name type="common">Slender pitcher plant</name>
    <dbReference type="NCBI Taxonomy" id="150966"/>
    <lineage>
        <taxon>Eukaryota</taxon>
        <taxon>Viridiplantae</taxon>
        <taxon>Streptophyta</taxon>
        <taxon>Embryophyta</taxon>
        <taxon>Tracheophyta</taxon>
        <taxon>Spermatophyta</taxon>
        <taxon>Magnoliopsida</taxon>
        <taxon>eudicotyledons</taxon>
        <taxon>Gunneridae</taxon>
        <taxon>Pentapetalae</taxon>
        <taxon>Caryophyllales</taxon>
        <taxon>Nepenthaceae</taxon>
        <taxon>Nepenthes</taxon>
    </lineage>
</organism>
<feature type="binding site" evidence="5">
    <location>
        <position position="45"/>
    </location>
    <ligand>
        <name>ATP</name>
        <dbReference type="ChEBI" id="CHEBI:30616"/>
    </ligand>
</feature>
<accession>A0AAD3XQE8</accession>
<evidence type="ECO:0000313" key="9">
    <source>
        <dbReference type="EMBL" id="GMH12706.1"/>
    </source>
</evidence>
<dbReference type="InterPro" id="IPR011009">
    <property type="entry name" value="Kinase-like_dom_sf"/>
</dbReference>
<feature type="region of interest" description="Disordered" evidence="7">
    <location>
        <begin position="375"/>
        <end position="422"/>
    </location>
</feature>
<protein>
    <recommendedName>
        <fullName evidence="8">Protein kinase domain-containing protein</fullName>
    </recommendedName>
</protein>
<dbReference type="EMBL" id="BSYO01000012">
    <property type="protein sequence ID" value="GMH12706.1"/>
    <property type="molecule type" value="Genomic_DNA"/>
</dbReference>
<evidence type="ECO:0000256" key="7">
    <source>
        <dbReference type="SAM" id="MobiDB-lite"/>
    </source>
</evidence>
<dbReference type="PANTHER" id="PTHR48011">
    <property type="entry name" value="CCR4-NOT TRANSCRIPTIONAL COMPLEX SUBUNIT CAF120-RELATED"/>
    <property type="match status" value="1"/>
</dbReference>
<evidence type="ECO:0000256" key="3">
    <source>
        <dbReference type="ARBA" id="ARBA00022777"/>
    </source>
</evidence>
<evidence type="ECO:0000256" key="6">
    <source>
        <dbReference type="RuleBase" id="RU000304"/>
    </source>
</evidence>
<keyword evidence="2 5" id="KW-0547">Nucleotide-binding</keyword>
<dbReference type="FunFam" id="1.10.510.10:FF:001090">
    <property type="entry name" value="Serine threonine protein kinase putative"/>
    <property type="match status" value="1"/>
</dbReference>
<dbReference type="Gene3D" id="1.10.510.10">
    <property type="entry name" value="Transferase(Phosphotransferase) domain 1"/>
    <property type="match status" value="1"/>
</dbReference>
<dbReference type="SMART" id="SM00220">
    <property type="entry name" value="S_TKc"/>
    <property type="match status" value="1"/>
</dbReference>
<dbReference type="InterPro" id="IPR000719">
    <property type="entry name" value="Prot_kinase_dom"/>
</dbReference>
<keyword evidence="4 5" id="KW-0067">ATP-binding</keyword>
<evidence type="ECO:0000313" key="10">
    <source>
        <dbReference type="Proteomes" id="UP001279734"/>
    </source>
</evidence>
<dbReference type="PROSITE" id="PS00107">
    <property type="entry name" value="PROTEIN_KINASE_ATP"/>
    <property type="match status" value="1"/>
</dbReference>
<gene>
    <name evidence="9" type="ORF">Nepgr_014547</name>
</gene>
<dbReference type="GO" id="GO:0004674">
    <property type="term" value="F:protein serine/threonine kinase activity"/>
    <property type="evidence" value="ECO:0007669"/>
    <property type="project" value="UniProtKB-KW"/>
</dbReference>
<dbReference type="PANTHER" id="PTHR48011:SF7">
    <property type="entry name" value="F10K1.14 PROTEIN"/>
    <property type="match status" value="1"/>
</dbReference>
<keyword evidence="6" id="KW-0723">Serine/threonine-protein kinase</keyword>
<feature type="domain" description="Protein kinase" evidence="8">
    <location>
        <begin position="16"/>
        <end position="272"/>
    </location>
</feature>
<dbReference type="Pfam" id="PF00069">
    <property type="entry name" value="Pkinase"/>
    <property type="match status" value="1"/>
</dbReference>
<dbReference type="GO" id="GO:0005524">
    <property type="term" value="F:ATP binding"/>
    <property type="evidence" value="ECO:0007669"/>
    <property type="project" value="UniProtKB-UniRule"/>
</dbReference>
<dbReference type="PROSITE" id="PS50011">
    <property type="entry name" value="PROTEIN_KINASE_DOM"/>
    <property type="match status" value="1"/>
</dbReference>
<evidence type="ECO:0000256" key="4">
    <source>
        <dbReference type="ARBA" id="ARBA00022840"/>
    </source>
</evidence>
<evidence type="ECO:0000256" key="5">
    <source>
        <dbReference type="PROSITE-ProRule" id="PRU10141"/>
    </source>
</evidence>
<feature type="compositionally biased region" description="Basic and acidic residues" evidence="7">
    <location>
        <begin position="411"/>
        <end position="422"/>
    </location>
</feature>
<dbReference type="InterPro" id="IPR008271">
    <property type="entry name" value="Ser/Thr_kinase_AS"/>
</dbReference>
<evidence type="ECO:0000256" key="1">
    <source>
        <dbReference type="ARBA" id="ARBA00022679"/>
    </source>
</evidence>
<comment type="similarity">
    <text evidence="6">Belongs to the protein kinase superfamily.</text>
</comment>
<keyword evidence="3" id="KW-0418">Kinase</keyword>
<dbReference type="PROSITE" id="PS00108">
    <property type="entry name" value="PROTEIN_KINASE_ST"/>
    <property type="match status" value="1"/>
</dbReference>
<reference evidence="9" key="1">
    <citation type="submission" date="2023-05" db="EMBL/GenBank/DDBJ databases">
        <title>Nepenthes gracilis genome sequencing.</title>
        <authorList>
            <person name="Fukushima K."/>
        </authorList>
    </citation>
    <scope>NUCLEOTIDE SEQUENCE</scope>
    <source>
        <strain evidence="9">SING2019-196</strain>
    </source>
</reference>
<dbReference type="Proteomes" id="UP001279734">
    <property type="component" value="Unassembled WGS sequence"/>
</dbReference>
<dbReference type="SUPFAM" id="SSF56112">
    <property type="entry name" value="Protein kinase-like (PK-like)"/>
    <property type="match status" value="1"/>
</dbReference>
<keyword evidence="10" id="KW-1185">Reference proteome</keyword>
<dbReference type="InterPro" id="IPR017441">
    <property type="entry name" value="Protein_kinase_ATP_BS"/>
</dbReference>
<keyword evidence="1" id="KW-0808">Transferase</keyword>